<gene>
    <name evidence="1" type="ORF">ACFSR2_21185</name>
</gene>
<proteinExistence type="predicted"/>
<evidence type="ECO:0000313" key="1">
    <source>
        <dbReference type="EMBL" id="MFD2523425.1"/>
    </source>
</evidence>
<dbReference type="EMBL" id="JBHULC010000038">
    <property type="protein sequence ID" value="MFD2523425.1"/>
    <property type="molecule type" value="Genomic_DNA"/>
</dbReference>
<accession>A0ABW5JCW9</accession>
<keyword evidence="2" id="KW-1185">Reference proteome</keyword>
<comment type="caution">
    <text evidence="1">The sequence shown here is derived from an EMBL/GenBank/DDBJ whole genome shotgun (WGS) entry which is preliminary data.</text>
</comment>
<reference evidence="2" key="1">
    <citation type="journal article" date="2019" name="Int. J. Syst. Evol. Microbiol.">
        <title>The Global Catalogue of Microorganisms (GCM) 10K type strain sequencing project: providing services to taxonomists for standard genome sequencing and annotation.</title>
        <authorList>
            <consortium name="The Broad Institute Genomics Platform"/>
            <consortium name="The Broad Institute Genome Sequencing Center for Infectious Disease"/>
            <person name="Wu L."/>
            <person name="Ma J."/>
        </authorList>
    </citation>
    <scope>NUCLEOTIDE SEQUENCE [LARGE SCALE GENOMIC DNA]</scope>
    <source>
        <strain evidence="2">KCTC 52344</strain>
    </source>
</reference>
<protein>
    <submittedName>
        <fullName evidence="1">Uncharacterized protein</fullName>
    </submittedName>
</protein>
<sequence length="69" mass="8484">MIFFINFSLVYFLHGFGLKKFGWNYFFQTAQKKRYLVDFQIDKNRKKIHKILFGYAQIHETTEKPQNIF</sequence>
<organism evidence="1 2">
    <name type="scientific">Emticicia soli</name>
    <dbReference type="NCBI Taxonomy" id="2027878"/>
    <lineage>
        <taxon>Bacteria</taxon>
        <taxon>Pseudomonadati</taxon>
        <taxon>Bacteroidota</taxon>
        <taxon>Cytophagia</taxon>
        <taxon>Cytophagales</taxon>
        <taxon>Leadbetterellaceae</taxon>
        <taxon>Emticicia</taxon>
    </lineage>
</organism>
<dbReference type="Proteomes" id="UP001597510">
    <property type="component" value="Unassembled WGS sequence"/>
</dbReference>
<name>A0ABW5JCW9_9BACT</name>
<evidence type="ECO:0000313" key="2">
    <source>
        <dbReference type="Proteomes" id="UP001597510"/>
    </source>
</evidence>